<evidence type="ECO:0000256" key="1">
    <source>
        <dbReference type="SAM" id="MobiDB-lite"/>
    </source>
</evidence>
<reference evidence="2" key="1">
    <citation type="journal article" date="2023" name="Mol. Phylogenet. Evol.">
        <title>Genome-scale phylogeny and comparative genomics of the fungal order Sordariales.</title>
        <authorList>
            <person name="Hensen N."/>
            <person name="Bonometti L."/>
            <person name="Westerberg I."/>
            <person name="Brannstrom I.O."/>
            <person name="Guillou S."/>
            <person name="Cros-Aarteil S."/>
            <person name="Calhoun S."/>
            <person name="Haridas S."/>
            <person name="Kuo A."/>
            <person name="Mondo S."/>
            <person name="Pangilinan J."/>
            <person name="Riley R."/>
            <person name="LaButti K."/>
            <person name="Andreopoulos B."/>
            <person name="Lipzen A."/>
            <person name="Chen C."/>
            <person name="Yan M."/>
            <person name="Daum C."/>
            <person name="Ng V."/>
            <person name="Clum A."/>
            <person name="Steindorff A."/>
            <person name="Ohm R.A."/>
            <person name="Martin F."/>
            <person name="Silar P."/>
            <person name="Natvig D.O."/>
            <person name="Lalanne C."/>
            <person name="Gautier V."/>
            <person name="Ament-Velasquez S.L."/>
            <person name="Kruys A."/>
            <person name="Hutchinson M.I."/>
            <person name="Powell A.J."/>
            <person name="Barry K."/>
            <person name="Miller A.N."/>
            <person name="Grigoriev I.V."/>
            <person name="Debuchy R."/>
            <person name="Gladieux P."/>
            <person name="Hiltunen Thoren M."/>
            <person name="Johannesson H."/>
        </authorList>
    </citation>
    <scope>NUCLEOTIDE SEQUENCE</scope>
    <source>
        <strain evidence="2">PSN243</strain>
    </source>
</reference>
<evidence type="ECO:0000313" key="3">
    <source>
        <dbReference type="Proteomes" id="UP001321760"/>
    </source>
</evidence>
<reference evidence="2" key="2">
    <citation type="submission" date="2023-05" db="EMBL/GenBank/DDBJ databases">
        <authorList>
            <consortium name="Lawrence Berkeley National Laboratory"/>
            <person name="Steindorff A."/>
            <person name="Hensen N."/>
            <person name="Bonometti L."/>
            <person name="Westerberg I."/>
            <person name="Brannstrom I.O."/>
            <person name="Guillou S."/>
            <person name="Cros-Aarteil S."/>
            <person name="Calhoun S."/>
            <person name="Haridas S."/>
            <person name="Kuo A."/>
            <person name="Mondo S."/>
            <person name="Pangilinan J."/>
            <person name="Riley R."/>
            <person name="Labutti K."/>
            <person name="Andreopoulos B."/>
            <person name="Lipzen A."/>
            <person name="Chen C."/>
            <person name="Yanf M."/>
            <person name="Daum C."/>
            <person name="Ng V."/>
            <person name="Clum A."/>
            <person name="Ohm R."/>
            <person name="Martin F."/>
            <person name="Silar P."/>
            <person name="Natvig D."/>
            <person name="Lalanne C."/>
            <person name="Gautier V."/>
            <person name="Ament-Velasquez S.L."/>
            <person name="Kruys A."/>
            <person name="Hutchinson M.I."/>
            <person name="Powell A.J."/>
            <person name="Barry K."/>
            <person name="Miller A.N."/>
            <person name="Grigoriev I.V."/>
            <person name="Debuchy R."/>
            <person name="Gladieux P."/>
            <person name="Thoren M.H."/>
            <person name="Johannesson H."/>
        </authorList>
    </citation>
    <scope>NUCLEOTIDE SEQUENCE</scope>
    <source>
        <strain evidence="2">PSN243</strain>
    </source>
</reference>
<protein>
    <recommendedName>
        <fullName evidence="4">Pentatricopeptide repeat domain-containing protein</fullName>
    </recommendedName>
</protein>
<gene>
    <name evidence="2" type="ORF">QBC34DRAFT_396443</name>
</gene>
<feature type="compositionally biased region" description="Basic and acidic residues" evidence="1">
    <location>
        <begin position="888"/>
        <end position="906"/>
    </location>
</feature>
<feature type="region of interest" description="Disordered" evidence="1">
    <location>
        <begin position="888"/>
        <end position="966"/>
    </location>
</feature>
<evidence type="ECO:0000313" key="2">
    <source>
        <dbReference type="EMBL" id="KAK4453150.1"/>
    </source>
</evidence>
<organism evidence="2 3">
    <name type="scientific">Podospora aff. communis PSN243</name>
    <dbReference type="NCBI Taxonomy" id="3040156"/>
    <lineage>
        <taxon>Eukaryota</taxon>
        <taxon>Fungi</taxon>
        <taxon>Dikarya</taxon>
        <taxon>Ascomycota</taxon>
        <taxon>Pezizomycotina</taxon>
        <taxon>Sordariomycetes</taxon>
        <taxon>Sordariomycetidae</taxon>
        <taxon>Sordariales</taxon>
        <taxon>Podosporaceae</taxon>
        <taxon>Podospora</taxon>
    </lineage>
</organism>
<keyword evidence="3" id="KW-1185">Reference proteome</keyword>
<comment type="caution">
    <text evidence="2">The sequence shown here is derived from an EMBL/GenBank/DDBJ whole genome shotgun (WGS) entry which is preliminary data.</text>
</comment>
<dbReference type="Proteomes" id="UP001321760">
    <property type="component" value="Unassembled WGS sequence"/>
</dbReference>
<name>A0AAV9GZL5_9PEZI</name>
<sequence length="966" mass="109527">MRMVNVFLNRFVRACPKRFLRLRHHGPLDSRPRGALSRASVFSLAPHQNITTSASTIDTDCSIADVFRASEELRGPENPDPEAPALQALLPDNPDYGKWNFLYLDQQRLGLEADVSNTGSTQLLVDRPENSDDAHLWLCILVYRMQREGLSGAAAIMEGLLARGSLITVKGGPARVFWKTILDVAPSSNDMMKSVWAYGEWLYDRHDVRWPELYMSLISSLIRNRRWNTTLKWHLRLAPKFGPNAESLAILLKRFISYKQPSSQVVLKTIYLTSYHPQMYDEIIPYLSARSLAAMAREWRRLFIARGDLPRSSASRSFIRFLFEYCPDDHLDERELDVAGLGSKAEFSTLELKRSIDLEPPVNVYDLFNSTAGERQLPGLPESAYNDKTAARFLASSWVSIDFGINSLSALGVTNIGPLAFQILALRDKKCERLKQRLEQLKQGGVGIDDSSYSQTLHHAIVTDNDKLLKQLICSDVYPPAFDDLKLERHFLRSRISSGSESHAELTATIRLTASAVVGRTAANELLLVSLRRKNDARTLRILDAMINGRFEPFETTVQAISSQIVQTMSPSRRHQPVDSRFYAVVFSMMLYFDLAPTSAALRIILAHLIQDGRFPEVLYLVSEVIDNFKRRQSSGTASIRVHKTDVPRLARQEGKEDFQCIPTDLEFDSPWHPIQLMLKRSTKEQIIRRGFMSILDPSQFQRYPVNFADGIKLLSQLRDKGIVVDKHWLRDEIIACIAELKDFLVRFCPPHLRRLLRAQGRTSLILRTLTDEVNSAWGSRLLLDSPIVLKRKLYIARINHLLETQRSAVLELERILDSPGSPRSWRFKRQGMIGLLRGVGTREQTLELLRELAAKVGYPEHSSPLIHDLRRGKPNIVWMGGRNTDRLQKLSRGRERQDGPREDSLRGGCLPAGGLRDGLGSDRVGQAGLEEGELEEGASDVDAEDVDLINFDVEAEDKPEEDDWY</sequence>
<feature type="compositionally biased region" description="Acidic residues" evidence="1">
    <location>
        <begin position="931"/>
        <end position="966"/>
    </location>
</feature>
<accession>A0AAV9GZL5</accession>
<proteinExistence type="predicted"/>
<dbReference type="EMBL" id="MU865921">
    <property type="protein sequence ID" value="KAK4453150.1"/>
    <property type="molecule type" value="Genomic_DNA"/>
</dbReference>
<evidence type="ECO:0008006" key="4">
    <source>
        <dbReference type="Google" id="ProtNLM"/>
    </source>
</evidence>
<dbReference type="AlphaFoldDB" id="A0AAV9GZL5"/>